<protein>
    <recommendedName>
        <fullName evidence="1">DUF5641 domain-containing protein</fullName>
    </recommendedName>
</protein>
<organism evidence="2 3">
    <name type="scientific">Parthenolecanium corni</name>
    <dbReference type="NCBI Taxonomy" id="536013"/>
    <lineage>
        <taxon>Eukaryota</taxon>
        <taxon>Metazoa</taxon>
        <taxon>Ecdysozoa</taxon>
        <taxon>Arthropoda</taxon>
        <taxon>Hexapoda</taxon>
        <taxon>Insecta</taxon>
        <taxon>Pterygota</taxon>
        <taxon>Neoptera</taxon>
        <taxon>Paraneoptera</taxon>
        <taxon>Hemiptera</taxon>
        <taxon>Sternorrhyncha</taxon>
        <taxon>Coccoidea</taxon>
        <taxon>Coccidae</taxon>
        <taxon>Parthenolecanium</taxon>
    </lineage>
</organism>
<sequence>MRIQQHSSVATPLVGKVVLMVDPDQKRSSWRLAVVERLIPGNDGEVRSVQIQAANRARMIRPVNKLASLKLLMDLPDQIPQLNEQNTAIVVDDQGGFIEA</sequence>
<dbReference type="Proteomes" id="UP001367676">
    <property type="component" value="Unassembled WGS sequence"/>
</dbReference>
<proteinExistence type="predicted"/>
<reference evidence="2 3" key="1">
    <citation type="submission" date="2024-03" db="EMBL/GenBank/DDBJ databases">
        <title>Adaptation during the transition from Ophiocordyceps entomopathogen to insect associate is accompanied by gene loss and intensified selection.</title>
        <authorList>
            <person name="Ward C.M."/>
            <person name="Onetto C.A."/>
            <person name="Borneman A.R."/>
        </authorList>
    </citation>
    <scope>NUCLEOTIDE SEQUENCE [LARGE SCALE GENOMIC DNA]</scope>
    <source>
        <strain evidence="2">AWRI1</strain>
        <tissue evidence="2">Single Adult Female</tissue>
    </source>
</reference>
<dbReference type="InterPro" id="IPR040676">
    <property type="entry name" value="DUF5641"/>
</dbReference>
<comment type="caution">
    <text evidence="2">The sequence shown here is derived from an EMBL/GenBank/DDBJ whole genome shotgun (WGS) entry which is preliminary data.</text>
</comment>
<dbReference type="AlphaFoldDB" id="A0AAN9TPB2"/>
<evidence type="ECO:0000259" key="1">
    <source>
        <dbReference type="Pfam" id="PF18701"/>
    </source>
</evidence>
<feature type="domain" description="DUF5641" evidence="1">
    <location>
        <begin position="11"/>
        <end position="69"/>
    </location>
</feature>
<name>A0AAN9TPB2_9HEMI</name>
<keyword evidence="3" id="KW-1185">Reference proteome</keyword>
<evidence type="ECO:0000313" key="3">
    <source>
        <dbReference type="Proteomes" id="UP001367676"/>
    </source>
</evidence>
<accession>A0AAN9TPB2</accession>
<dbReference type="EMBL" id="JBBCAQ010000010">
    <property type="protein sequence ID" value="KAK7601377.1"/>
    <property type="molecule type" value="Genomic_DNA"/>
</dbReference>
<gene>
    <name evidence="2" type="ORF">V9T40_008818</name>
</gene>
<evidence type="ECO:0000313" key="2">
    <source>
        <dbReference type="EMBL" id="KAK7601377.1"/>
    </source>
</evidence>
<dbReference type="Pfam" id="PF18701">
    <property type="entry name" value="DUF5641"/>
    <property type="match status" value="1"/>
</dbReference>